<name>A0A8H7PWT5_MORIS</name>
<dbReference type="PANTHER" id="PTHR43557">
    <property type="entry name" value="APOPTOSIS-INDUCING FACTOR 1"/>
    <property type="match status" value="1"/>
</dbReference>
<evidence type="ECO:0000256" key="9">
    <source>
        <dbReference type="ARBA" id="ARBA00023014"/>
    </source>
</evidence>
<protein>
    <recommendedName>
        <fullName evidence="10">Rieske domain-containing protein</fullName>
    </recommendedName>
</protein>
<dbReference type="InterPro" id="IPR016156">
    <property type="entry name" value="FAD/NAD-linked_Rdtase_dimer_sf"/>
</dbReference>
<keyword evidence="9" id="KW-0411">Iron-sulfur</keyword>
<dbReference type="Proteomes" id="UP000654370">
    <property type="component" value="Unassembled WGS sequence"/>
</dbReference>
<dbReference type="EMBL" id="JAEPQZ010000004">
    <property type="protein sequence ID" value="KAG2182084.1"/>
    <property type="molecule type" value="Genomic_DNA"/>
</dbReference>
<dbReference type="SUPFAM" id="SSF55424">
    <property type="entry name" value="FAD/NAD-linked reductases, dimerisation (C-terminal) domain"/>
    <property type="match status" value="1"/>
</dbReference>
<comment type="caution">
    <text evidence="11">The sequence shown here is derived from an EMBL/GenBank/DDBJ whole genome shotgun (WGS) entry which is preliminary data.</text>
</comment>
<dbReference type="GO" id="GO:0016651">
    <property type="term" value="F:oxidoreductase activity, acting on NAD(P)H"/>
    <property type="evidence" value="ECO:0007669"/>
    <property type="project" value="TreeGrafter"/>
</dbReference>
<dbReference type="InterPro" id="IPR050446">
    <property type="entry name" value="FAD-oxidoreductase/Apoptosis"/>
</dbReference>
<dbReference type="PRINTS" id="PR00411">
    <property type="entry name" value="PNDRDTASEI"/>
</dbReference>
<gene>
    <name evidence="11" type="ORF">INT43_007011</name>
</gene>
<evidence type="ECO:0000256" key="1">
    <source>
        <dbReference type="ARBA" id="ARBA00001974"/>
    </source>
</evidence>
<dbReference type="OrthoDB" id="6029at2759"/>
<evidence type="ECO:0000313" key="11">
    <source>
        <dbReference type="EMBL" id="KAG2182084.1"/>
    </source>
</evidence>
<organism evidence="11 12">
    <name type="scientific">Mortierella isabellina</name>
    <name type="common">Filamentous fungus</name>
    <name type="synonym">Umbelopsis isabellina</name>
    <dbReference type="NCBI Taxonomy" id="91625"/>
    <lineage>
        <taxon>Eukaryota</taxon>
        <taxon>Fungi</taxon>
        <taxon>Fungi incertae sedis</taxon>
        <taxon>Mucoromycota</taxon>
        <taxon>Mucoromycotina</taxon>
        <taxon>Umbelopsidomycetes</taxon>
        <taxon>Umbelopsidales</taxon>
        <taxon>Umbelopsidaceae</taxon>
        <taxon>Umbelopsis</taxon>
    </lineage>
</organism>
<feature type="domain" description="Rieske" evidence="10">
    <location>
        <begin position="6"/>
        <end position="102"/>
    </location>
</feature>
<dbReference type="CDD" id="cd03478">
    <property type="entry name" value="Rieske_AIFL_N"/>
    <property type="match status" value="1"/>
</dbReference>
<evidence type="ECO:0000259" key="10">
    <source>
        <dbReference type="PROSITE" id="PS51296"/>
    </source>
</evidence>
<evidence type="ECO:0000256" key="4">
    <source>
        <dbReference type="ARBA" id="ARBA00022714"/>
    </source>
</evidence>
<dbReference type="InterPro" id="IPR036188">
    <property type="entry name" value="FAD/NAD-bd_sf"/>
</dbReference>
<evidence type="ECO:0000256" key="2">
    <source>
        <dbReference type="ARBA" id="ARBA00006442"/>
    </source>
</evidence>
<dbReference type="InterPro" id="IPR036922">
    <property type="entry name" value="Rieske_2Fe-2S_sf"/>
</dbReference>
<proteinExistence type="inferred from homology"/>
<keyword evidence="3" id="KW-0285">Flavoprotein</keyword>
<sequence>MAISKHVVAKEADFKDGEKKEVKVGEQPILLAKLDGSFYATSGKCTHYGAPLVKGSLASDGRIMCPWHGACFNIKTGDIEDAPALDSLLKFDVKVENGDVIIEADDAALSASRRKPACVKRSKDNKKTVVIIGGGASGAATAKTLRENNFSGIIRVVSREDYLPIDRPKVSKTFGTGDPSQIALRTADEWKELDVEFTLGTDATAVDPENHSVTLSNGDEWKYDYLVLATGGWPRKIPIPGVDLENVFTLRTVHDNNSIQQAVKSFGNKPNVVVVGSSFIGMELAAVACKDANVTVVGMEKVPFQRVLGERVGKALGEMHKSNGVSLIMNASVEAIEARDGGKATGSVKLKDGTNLPADVVVLGVGVGPQTDYLKNSKSFKLEEDGSLKVDQHFKVEGFDNIYATGDIATFPYQHTGNPLRIEHFGFAENTGRTVALNIAKGPKEFTHVPYFWTAQHGKSIRYAGFAKDFDDVIIEGDLKELSFAAYYAQGEEILAIASLNKDPVVTYCAELLRIGKMPKASDIRNGVNPLDIPLNV</sequence>
<dbReference type="GO" id="GO:0051537">
    <property type="term" value="F:2 iron, 2 sulfur cluster binding"/>
    <property type="evidence" value="ECO:0007669"/>
    <property type="project" value="UniProtKB-KW"/>
</dbReference>
<evidence type="ECO:0000256" key="6">
    <source>
        <dbReference type="ARBA" id="ARBA00022827"/>
    </source>
</evidence>
<dbReference type="Gene3D" id="3.30.390.30">
    <property type="match status" value="1"/>
</dbReference>
<accession>A0A8H7PWT5</accession>
<dbReference type="Pfam" id="PF14759">
    <property type="entry name" value="Reductase_C"/>
    <property type="match status" value="1"/>
</dbReference>
<keyword evidence="6" id="KW-0274">FAD</keyword>
<dbReference type="InterPro" id="IPR023753">
    <property type="entry name" value="FAD/NAD-binding_dom"/>
</dbReference>
<keyword evidence="7" id="KW-0560">Oxidoreductase</keyword>
<keyword evidence="12" id="KW-1185">Reference proteome</keyword>
<dbReference type="FunFam" id="2.102.10.10:FF:000003">
    <property type="entry name" value="apoptosis-inducing factor 3 isoform X2"/>
    <property type="match status" value="1"/>
</dbReference>
<keyword evidence="5" id="KW-0479">Metal-binding</keyword>
<dbReference type="Gene3D" id="3.50.50.60">
    <property type="entry name" value="FAD/NAD(P)-binding domain"/>
    <property type="match status" value="2"/>
</dbReference>
<keyword evidence="8" id="KW-0408">Iron</keyword>
<dbReference type="InterPro" id="IPR017941">
    <property type="entry name" value="Rieske_2Fe-2S"/>
</dbReference>
<keyword evidence="4" id="KW-0001">2Fe-2S</keyword>
<evidence type="ECO:0000256" key="8">
    <source>
        <dbReference type="ARBA" id="ARBA00023004"/>
    </source>
</evidence>
<dbReference type="AlphaFoldDB" id="A0A8H7PWT5"/>
<dbReference type="GO" id="GO:0005737">
    <property type="term" value="C:cytoplasm"/>
    <property type="evidence" value="ECO:0007669"/>
    <property type="project" value="TreeGrafter"/>
</dbReference>
<reference evidence="11" key="1">
    <citation type="submission" date="2020-12" db="EMBL/GenBank/DDBJ databases">
        <title>Metabolic potential, ecology and presence of endohyphal bacteria is reflected in genomic diversity of Mucoromycotina.</title>
        <authorList>
            <person name="Muszewska A."/>
            <person name="Okrasinska A."/>
            <person name="Steczkiewicz K."/>
            <person name="Drgas O."/>
            <person name="Orlowska M."/>
            <person name="Perlinska-Lenart U."/>
            <person name="Aleksandrzak-Piekarczyk T."/>
            <person name="Szatraj K."/>
            <person name="Zielenkiewicz U."/>
            <person name="Pilsyk S."/>
            <person name="Malc E."/>
            <person name="Mieczkowski P."/>
            <person name="Kruszewska J.S."/>
            <person name="Biernat P."/>
            <person name="Pawlowska J."/>
        </authorList>
    </citation>
    <scope>NUCLEOTIDE SEQUENCE</scope>
    <source>
        <strain evidence="11">WA0000067209</strain>
    </source>
</reference>
<dbReference type="Gene3D" id="2.102.10.10">
    <property type="entry name" value="Rieske [2Fe-2S] iron-sulphur domain"/>
    <property type="match status" value="1"/>
</dbReference>
<evidence type="ECO:0000256" key="5">
    <source>
        <dbReference type="ARBA" id="ARBA00022723"/>
    </source>
</evidence>
<dbReference type="GO" id="GO:0046872">
    <property type="term" value="F:metal ion binding"/>
    <property type="evidence" value="ECO:0007669"/>
    <property type="project" value="UniProtKB-KW"/>
</dbReference>
<dbReference type="Pfam" id="PF00355">
    <property type="entry name" value="Rieske"/>
    <property type="match status" value="1"/>
</dbReference>
<comment type="cofactor">
    <cofactor evidence="1">
        <name>FAD</name>
        <dbReference type="ChEBI" id="CHEBI:57692"/>
    </cofactor>
</comment>
<dbReference type="PRINTS" id="PR00368">
    <property type="entry name" value="FADPNR"/>
</dbReference>
<dbReference type="PROSITE" id="PS51296">
    <property type="entry name" value="RIESKE"/>
    <property type="match status" value="1"/>
</dbReference>
<dbReference type="InterPro" id="IPR028202">
    <property type="entry name" value="Reductase_C"/>
</dbReference>
<dbReference type="SUPFAM" id="SSF50022">
    <property type="entry name" value="ISP domain"/>
    <property type="match status" value="1"/>
</dbReference>
<dbReference type="PANTHER" id="PTHR43557:SF2">
    <property type="entry name" value="RIESKE DOMAIN-CONTAINING PROTEIN-RELATED"/>
    <property type="match status" value="1"/>
</dbReference>
<comment type="similarity">
    <text evidence="2">Belongs to the FAD-dependent oxidoreductase family.</text>
</comment>
<evidence type="ECO:0000313" key="12">
    <source>
        <dbReference type="Proteomes" id="UP000654370"/>
    </source>
</evidence>
<dbReference type="Pfam" id="PF07992">
    <property type="entry name" value="Pyr_redox_2"/>
    <property type="match status" value="1"/>
</dbReference>
<evidence type="ECO:0000256" key="7">
    <source>
        <dbReference type="ARBA" id="ARBA00023002"/>
    </source>
</evidence>
<dbReference type="SUPFAM" id="SSF51905">
    <property type="entry name" value="FAD/NAD(P)-binding domain"/>
    <property type="match status" value="2"/>
</dbReference>
<evidence type="ECO:0000256" key="3">
    <source>
        <dbReference type="ARBA" id="ARBA00022630"/>
    </source>
</evidence>